<name>A0ABQ8F798_9FUNG</name>
<gene>
    <name evidence="8" type="ORF">BASA50_007385</name>
</gene>
<feature type="compositionally biased region" description="Acidic residues" evidence="5">
    <location>
        <begin position="550"/>
        <end position="595"/>
    </location>
</feature>
<dbReference type="InterPro" id="IPR019136">
    <property type="entry name" value="TF_IIIC_su-5_HTH"/>
</dbReference>
<feature type="domain" description="Transcription factor IIIC subunit 5 HTH" evidence="6">
    <location>
        <begin position="164"/>
        <end position="313"/>
    </location>
</feature>
<evidence type="ECO:0000259" key="7">
    <source>
        <dbReference type="Pfam" id="PF17682"/>
    </source>
</evidence>
<accession>A0ABQ8F798</accession>
<protein>
    <recommendedName>
        <fullName evidence="10">Transcription factor IIIC subunit 5 HTH domain-containing protein</fullName>
    </recommendedName>
</protein>
<dbReference type="InterPro" id="IPR040454">
    <property type="entry name" value="TF_IIIC_Tfc1/Sfc1"/>
</dbReference>
<dbReference type="InterPro" id="IPR041499">
    <property type="entry name" value="Tfc1/Sfc1_N"/>
</dbReference>
<proteinExistence type="predicted"/>
<feature type="compositionally biased region" description="Low complexity" evidence="5">
    <location>
        <begin position="474"/>
        <end position="483"/>
    </location>
</feature>
<feature type="region of interest" description="Disordered" evidence="5">
    <location>
        <begin position="444"/>
        <end position="488"/>
    </location>
</feature>
<evidence type="ECO:0000256" key="1">
    <source>
        <dbReference type="ARBA" id="ARBA00004123"/>
    </source>
</evidence>
<dbReference type="Gene3D" id="3.30.200.160">
    <property type="entry name" value="TFIIIC, subcomplex tauA, subunit Sfc1, barrel domain"/>
    <property type="match status" value="1"/>
</dbReference>
<keyword evidence="9" id="KW-1185">Reference proteome</keyword>
<comment type="caution">
    <text evidence="8">The sequence shown here is derived from an EMBL/GenBank/DDBJ whole genome shotgun (WGS) entry which is preliminary data.</text>
</comment>
<organism evidence="8 9">
    <name type="scientific">Batrachochytrium salamandrivorans</name>
    <dbReference type="NCBI Taxonomy" id="1357716"/>
    <lineage>
        <taxon>Eukaryota</taxon>
        <taxon>Fungi</taxon>
        <taxon>Fungi incertae sedis</taxon>
        <taxon>Chytridiomycota</taxon>
        <taxon>Chytridiomycota incertae sedis</taxon>
        <taxon>Chytridiomycetes</taxon>
        <taxon>Rhizophydiales</taxon>
        <taxon>Rhizophydiales incertae sedis</taxon>
        <taxon>Batrachochytrium</taxon>
    </lineage>
</organism>
<evidence type="ECO:0000256" key="5">
    <source>
        <dbReference type="SAM" id="MobiDB-lite"/>
    </source>
</evidence>
<comment type="subcellular location">
    <subcellularLocation>
        <location evidence="1">Nucleus</location>
    </subcellularLocation>
</comment>
<feature type="compositionally biased region" description="Basic and acidic residues" evidence="5">
    <location>
        <begin position="462"/>
        <end position="473"/>
    </location>
</feature>
<dbReference type="Pfam" id="PF17682">
    <property type="entry name" value="Tau95_N"/>
    <property type="match status" value="1"/>
</dbReference>
<evidence type="ECO:0000313" key="9">
    <source>
        <dbReference type="Proteomes" id="UP001648503"/>
    </source>
</evidence>
<evidence type="ECO:0000256" key="3">
    <source>
        <dbReference type="ARBA" id="ARBA00023163"/>
    </source>
</evidence>
<dbReference type="InterPro" id="IPR042536">
    <property type="entry name" value="TFIIIC_tauA_Sfc1"/>
</dbReference>
<dbReference type="PANTHER" id="PTHR13230">
    <property type="entry name" value="GENERAL TRANSCRIPTION FACTOR IIIC, POLYPEPTIDE 5"/>
    <property type="match status" value="1"/>
</dbReference>
<evidence type="ECO:0000256" key="2">
    <source>
        <dbReference type="ARBA" id="ARBA00023125"/>
    </source>
</evidence>
<keyword evidence="2" id="KW-0238">DNA-binding</keyword>
<keyword evidence="3" id="KW-0804">Transcription</keyword>
<evidence type="ECO:0000313" key="8">
    <source>
        <dbReference type="EMBL" id="KAH6593434.1"/>
    </source>
</evidence>
<evidence type="ECO:0000259" key="6">
    <source>
        <dbReference type="Pfam" id="PF09734"/>
    </source>
</evidence>
<dbReference type="Pfam" id="PF09734">
    <property type="entry name" value="Tau95"/>
    <property type="match status" value="1"/>
</dbReference>
<dbReference type="Proteomes" id="UP001648503">
    <property type="component" value="Unassembled WGS sequence"/>
</dbReference>
<keyword evidence="4" id="KW-0539">Nucleus</keyword>
<feature type="region of interest" description="Disordered" evidence="5">
    <location>
        <begin position="517"/>
        <end position="595"/>
    </location>
</feature>
<reference evidence="8 9" key="1">
    <citation type="submission" date="2021-02" db="EMBL/GenBank/DDBJ databases">
        <title>Variation within the Batrachochytrium salamandrivorans European outbreak.</title>
        <authorList>
            <person name="Kelly M."/>
            <person name="Pasmans F."/>
            <person name="Shea T.P."/>
            <person name="Munoz J.F."/>
            <person name="Carranza S."/>
            <person name="Cuomo C.A."/>
            <person name="Martel A."/>
        </authorList>
    </citation>
    <scope>NUCLEOTIDE SEQUENCE [LARGE SCALE GENOMIC DNA]</scope>
    <source>
        <strain evidence="8 9">AMFP18/2</strain>
    </source>
</reference>
<feature type="region of interest" description="Disordered" evidence="5">
    <location>
        <begin position="317"/>
        <end position="343"/>
    </location>
</feature>
<evidence type="ECO:0000256" key="4">
    <source>
        <dbReference type="ARBA" id="ARBA00023242"/>
    </source>
</evidence>
<sequence length="595" mass="65991">MSEPQPNLEQHNAPVVPLPDTLFYSIQYPGYSASPEKLISTLGGMGAIQKAFSEHPGFLELNYTPGDIFMHPVSGEIISTSNLLLKVVRRTNRRTGECTLEHRIVGAVSKTCRFRALADFQYAVDPEDPLVKLRYKMENLDVGGLDPLPFDEEAKGVGFPLRHIPPPGFSRLEWPVEYGYLENPAVLRRRATKVGVSGDSPRYTYKTARSRKRISFCDFSEETVPTEAPKNVSAPKHLVDVLLELFAQRPIWSRNAILGTVDSTLIRQQHLSTALPVVSYFVLTGPWRSMWVRFGYDPRKERSARLYQTIDMRSVKHPGTARAQRAARNRFGSSSTAGSDSIREGRAVKSHIFDGESKSFSGMFQLCDVTDPSLKIMIGSARYCRDSFSDRDGWLISGHIDEIRTAISKKLRAIHSLSKTEPKARSSFRNQRIKDVISGLTTFGKSSDDEGSGDSANSASESAKELECGDHSSAESAASTSISRKGVHLSVPPASDLVRSKVDELMNNLRLAQKSSRGAITGMGMDREYDTELPSRRAQNSGEATGEMSMPDDDDGLDDEFDATISDCDGDEEDDFYDILEEDDDDDDDDDENQG</sequence>
<dbReference type="EMBL" id="JAFCIX010000356">
    <property type="protein sequence ID" value="KAH6593434.1"/>
    <property type="molecule type" value="Genomic_DNA"/>
</dbReference>
<feature type="domain" description="Transcription factor IIIC subunit Tfc1/Sfc1 triple barrel" evidence="7">
    <location>
        <begin position="24"/>
        <end position="122"/>
    </location>
</feature>
<feature type="compositionally biased region" description="Basic and acidic residues" evidence="5">
    <location>
        <begin position="525"/>
        <end position="535"/>
    </location>
</feature>
<dbReference type="PANTHER" id="PTHR13230:SF5">
    <property type="entry name" value="GENERAL TRANSCRIPTION FACTOR 3C POLYPEPTIDE 5"/>
    <property type="match status" value="1"/>
</dbReference>
<evidence type="ECO:0008006" key="10">
    <source>
        <dbReference type="Google" id="ProtNLM"/>
    </source>
</evidence>